<dbReference type="SUPFAM" id="SSF53218">
    <property type="entry name" value="Molybdenum cofactor biosynthesis proteins"/>
    <property type="match status" value="2"/>
</dbReference>
<protein>
    <submittedName>
        <fullName evidence="8">Molybdenum cofactor biosynthesis protein</fullName>
    </submittedName>
</protein>
<organism evidence="8 9">
    <name type="scientific">Dacryopinax primogenitus (strain DJM 731)</name>
    <name type="common">Brown rot fungus</name>
    <dbReference type="NCBI Taxonomy" id="1858805"/>
    <lineage>
        <taxon>Eukaryota</taxon>
        <taxon>Fungi</taxon>
        <taxon>Dikarya</taxon>
        <taxon>Basidiomycota</taxon>
        <taxon>Agaricomycotina</taxon>
        <taxon>Dacrymycetes</taxon>
        <taxon>Dacrymycetales</taxon>
        <taxon>Dacrymycetaceae</taxon>
        <taxon>Dacryopinax</taxon>
    </lineage>
</organism>
<gene>
    <name evidence="8" type="ORF">DACRYDRAFT_113105</name>
</gene>
<dbReference type="AlphaFoldDB" id="M5GFK2"/>
<dbReference type="FunFam" id="3.40.980.10:FF:000001">
    <property type="entry name" value="Molybdopterin molybdenumtransferase"/>
    <property type="match status" value="1"/>
</dbReference>
<dbReference type="OMA" id="ESPYPMI"/>
<dbReference type="InterPro" id="IPR036135">
    <property type="entry name" value="MoeA_linker/N_sf"/>
</dbReference>
<dbReference type="UniPathway" id="UPA00344"/>
<dbReference type="STRING" id="1858805.M5GFK2"/>
<feature type="domain" description="MoaB/Mog" evidence="7">
    <location>
        <begin position="6"/>
        <end position="149"/>
    </location>
</feature>
<keyword evidence="4 5" id="KW-0501">Molybdenum cofactor biosynthesis</keyword>
<evidence type="ECO:0000256" key="6">
    <source>
        <dbReference type="SAM" id="MobiDB-lite"/>
    </source>
</evidence>
<keyword evidence="5" id="KW-0808">Transferase</keyword>
<keyword evidence="5" id="KW-0460">Magnesium</keyword>
<dbReference type="Gene3D" id="3.40.980.10">
    <property type="entry name" value="MoaB/Mog-like domain"/>
    <property type="match status" value="2"/>
</dbReference>
<dbReference type="PROSITE" id="PS01079">
    <property type="entry name" value="MOCF_BIOSYNTHESIS_2"/>
    <property type="match status" value="1"/>
</dbReference>
<comment type="similarity">
    <text evidence="5">Belongs to the MoeA family.</text>
</comment>
<dbReference type="GO" id="GO:0061599">
    <property type="term" value="F:molybdopterin molybdotransferase activity"/>
    <property type="evidence" value="ECO:0007669"/>
    <property type="project" value="UniProtKB-UniRule"/>
</dbReference>
<keyword evidence="5" id="KW-0479">Metal-binding</keyword>
<evidence type="ECO:0000313" key="8">
    <source>
        <dbReference type="EMBL" id="EJU06392.1"/>
    </source>
</evidence>
<dbReference type="CDD" id="cd00887">
    <property type="entry name" value="MoeA"/>
    <property type="match status" value="1"/>
</dbReference>
<comment type="similarity">
    <text evidence="3">In the C-terminal section; belongs to the MoeA family.</text>
</comment>
<keyword evidence="9" id="KW-1185">Reference proteome</keyword>
<dbReference type="GO" id="GO:0006777">
    <property type="term" value="P:Mo-molybdopterin cofactor biosynthetic process"/>
    <property type="evidence" value="ECO:0007669"/>
    <property type="project" value="UniProtKB-UniRule"/>
</dbReference>
<dbReference type="GO" id="GO:0046872">
    <property type="term" value="F:metal ion binding"/>
    <property type="evidence" value="ECO:0007669"/>
    <property type="project" value="UniProtKB-UniRule"/>
</dbReference>
<dbReference type="HOGENOM" id="CLU_010186_2_2_1"/>
<dbReference type="GO" id="GO:0005829">
    <property type="term" value="C:cytosol"/>
    <property type="evidence" value="ECO:0007669"/>
    <property type="project" value="TreeGrafter"/>
</dbReference>
<dbReference type="EMBL" id="JH795855">
    <property type="protein sequence ID" value="EJU06392.1"/>
    <property type="molecule type" value="Genomic_DNA"/>
</dbReference>
<dbReference type="Pfam" id="PF00994">
    <property type="entry name" value="MoCF_biosynth"/>
    <property type="match status" value="2"/>
</dbReference>
<dbReference type="SUPFAM" id="SSF63867">
    <property type="entry name" value="MoeA C-terminal domain-like"/>
    <property type="match status" value="1"/>
</dbReference>
<reference evidence="8 9" key="1">
    <citation type="journal article" date="2012" name="Science">
        <title>The Paleozoic origin of enzymatic lignin decomposition reconstructed from 31 fungal genomes.</title>
        <authorList>
            <person name="Floudas D."/>
            <person name="Binder M."/>
            <person name="Riley R."/>
            <person name="Barry K."/>
            <person name="Blanchette R.A."/>
            <person name="Henrissat B."/>
            <person name="Martinez A.T."/>
            <person name="Otillar R."/>
            <person name="Spatafora J.W."/>
            <person name="Yadav J.S."/>
            <person name="Aerts A."/>
            <person name="Benoit I."/>
            <person name="Boyd A."/>
            <person name="Carlson A."/>
            <person name="Copeland A."/>
            <person name="Coutinho P.M."/>
            <person name="de Vries R.P."/>
            <person name="Ferreira P."/>
            <person name="Findley K."/>
            <person name="Foster B."/>
            <person name="Gaskell J."/>
            <person name="Glotzer D."/>
            <person name="Gorecki P."/>
            <person name="Heitman J."/>
            <person name="Hesse C."/>
            <person name="Hori C."/>
            <person name="Igarashi K."/>
            <person name="Jurgens J.A."/>
            <person name="Kallen N."/>
            <person name="Kersten P."/>
            <person name="Kohler A."/>
            <person name="Kuees U."/>
            <person name="Kumar T.K.A."/>
            <person name="Kuo A."/>
            <person name="LaButti K."/>
            <person name="Larrondo L.F."/>
            <person name="Lindquist E."/>
            <person name="Ling A."/>
            <person name="Lombard V."/>
            <person name="Lucas S."/>
            <person name="Lundell T."/>
            <person name="Martin R."/>
            <person name="McLaughlin D.J."/>
            <person name="Morgenstern I."/>
            <person name="Morin E."/>
            <person name="Murat C."/>
            <person name="Nagy L.G."/>
            <person name="Nolan M."/>
            <person name="Ohm R.A."/>
            <person name="Patyshakuliyeva A."/>
            <person name="Rokas A."/>
            <person name="Ruiz-Duenas F.J."/>
            <person name="Sabat G."/>
            <person name="Salamov A."/>
            <person name="Samejima M."/>
            <person name="Schmutz J."/>
            <person name="Slot J.C."/>
            <person name="St John F."/>
            <person name="Stenlid J."/>
            <person name="Sun H."/>
            <person name="Sun S."/>
            <person name="Syed K."/>
            <person name="Tsang A."/>
            <person name="Wiebenga A."/>
            <person name="Young D."/>
            <person name="Pisabarro A."/>
            <person name="Eastwood D.C."/>
            <person name="Martin F."/>
            <person name="Cullen D."/>
            <person name="Grigoriev I.V."/>
            <person name="Hibbett D.S."/>
        </authorList>
    </citation>
    <scope>NUCLEOTIDE SEQUENCE [LARGE SCALE GENOMIC DNA]</scope>
    <source>
        <strain evidence="8 9">DJM-731 SS1</strain>
    </source>
</reference>
<dbReference type="InterPro" id="IPR001453">
    <property type="entry name" value="MoaB/Mog_dom"/>
</dbReference>
<comment type="catalytic activity">
    <reaction evidence="5">
        <text>molybdopterin + ATP + H(+) = adenylyl-molybdopterin + diphosphate</text>
        <dbReference type="Rhea" id="RHEA:31331"/>
        <dbReference type="ChEBI" id="CHEBI:15378"/>
        <dbReference type="ChEBI" id="CHEBI:30616"/>
        <dbReference type="ChEBI" id="CHEBI:33019"/>
        <dbReference type="ChEBI" id="CHEBI:58698"/>
        <dbReference type="ChEBI" id="CHEBI:62727"/>
    </reaction>
</comment>
<feature type="region of interest" description="Disordered" evidence="6">
    <location>
        <begin position="164"/>
        <end position="191"/>
    </location>
</feature>
<evidence type="ECO:0000256" key="2">
    <source>
        <dbReference type="ARBA" id="ARBA00007589"/>
    </source>
</evidence>
<dbReference type="InterPro" id="IPR008284">
    <property type="entry name" value="MoCF_biosynth_CS"/>
</dbReference>
<evidence type="ECO:0000256" key="1">
    <source>
        <dbReference type="ARBA" id="ARBA00005046"/>
    </source>
</evidence>
<dbReference type="NCBIfam" id="TIGR00177">
    <property type="entry name" value="molyb_syn"/>
    <property type="match status" value="2"/>
</dbReference>
<keyword evidence="5" id="KW-0500">Molybdenum</keyword>
<comment type="cofactor">
    <cofactor evidence="5">
        <name>Mg(2+)</name>
        <dbReference type="ChEBI" id="CHEBI:18420"/>
    </cofactor>
</comment>
<dbReference type="InterPro" id="IPR038987">
    <property type="entry name" value="MoeA-like"/>
</dbReference>
<evidence type="ECO:0000256" key="3">
    <source>
        <dbReference type="ARBA" id="ARBA00008339"/>
    </source>
</evidence>
<evidence type="ECO:0000313" key="9">
    <source>
        <dbReference type="Proteomes" id="UP000030653"/>
    </source>
</evidence>
<proteinExistence type="inferred from homology"/>
<comment type="similarity">
    <text evidence="2">In the N-terminal section; belongs to the MoaB/Mog family.</text>
</comment>
<dbReference type="PANTHER" id="PTHR10192">
    <property type="entry name" value="MOLYBDOPTERIN BIOSYNTHESIS PROTEIN"/>
    <property type="match status" value="1"/>
</dbReference>
<dbReference type="GO" id="GO:0061598">
    <property type="term" value="F:molybdopterin adenylyltransferase activity"/>
    <property type="evidence" value="ECO:0007669"/>
    <property type="project" value="UniProtKB-UniRule"/>
</dbReference>
<dbReference type="Pfam" id="PF03454">
    <property type="entry name" value="MoeA_C"/>
    <property type="match status" value="1"/>
</dbReference>
<dbReference type="InterPro" id="IPR005110">
    <property type="entry name" value="MoeA_linker/N"/>
</dbReference>
<dbReference type="GO" id="GO:0005524">
    <property type="term" value="F:ATP binding"/>
    <property type="evidence" value="ECO:0007669"/>
    <property type="project" value="UniProtKB-UniRule"/>
</dbReference>
<dbReference type="InterPro" id="IPR036425">
    <property type="entry name" value="MoaB/Mog-like_dom_sf"/>
</dbReference>
<dbReference type="Gene3D" id="2.40.340.10">
    <property type="entry name" value="MoeA, C-terminal, domain IV"/>
    <property type="match status" value="1"/>
</dbReference>
<dbReference type="Gene3D" id="2.170.190.11">
    <property type="entry name" value="Molybdopterin biosynthesis moea protein, domain 3"/>
    <property type="match status" value="1"/>
</dbReference>
<dbReference type="OrthoDB" id="4349954at2759"/>
<dbReference type="InterPro" id="IPR036688">
    <property type="entry name" value="MoeA_C_domain_IV_sf"/>
</dbReference>
<accession>M5GFK2</accession>
<dbReference type="PANTHER" id="PTHR10192:SF5">
    <property type="entry name" value="GEPHYRIN"/>
    <property type="match status" value="1"/>
</dbReference>
<dbReference type="SMART" id="SM00852">
    <property type="entry name" value="MoCF_biosynth"/>
    <property type="match status" value="2"/>
</dbReference>
<dbReference type="RefSeq" id="XP_040633286.1">
    <property type="nucleotide sequence ID" value="XM_040769564.1"/>
</dbReference>
<feature type="domain" description="MoaB/Mog" evidence="7">
    <location>
        <begin position="428"/>
        <end position="577"/>
    </location>
</feature>
<dbReference type="Proteomes" id="UP000030653">
    <property type="component" value="Unassembled WGS sequence"/>
</dbReference>
<dbReference type="InterPro" id="IPR005111">
    <property type="entry name" value="MoeA_C_domain_IV"/>
</dbReference>
<dbReference type="GeneID" id="63684626"/>
<dbReference type="CDD" id="cd00886">
    <property type="entry name" value="MogA_MoaB"/>
    <property type="match status" value="1"/>
</dbReference>
<evidence type="ECO:0000256" key="5">
    <source>
        <dbReference type="RuleBase" id="RU365090"/>
    </source>
</evidence>
<dbReference type="Pfam" id="PF03453">
    <property type="entry name" value="MoeA_N"/>
    <property type="match status" value="1"/>
</dbReference>
<evidence type="ECO:0000259" key="7">
    <source>
        <dbReference type="SMART" id="SM00852"/>
    </source>
</evidence>
<comment type="pathway">
    <text evidence="1 5">Cofactor biosynthesis; molybdopterin biosynthesis.</text>
</comment>
<dbReference type="Gene3D" id="3.90.105.10">
    <property type="entry name" value="Molybdopterin biosynthesis moea protein, domain 2"/>
    <property type="match status" value="1"/>
</dbReference>
<dbReference type="SUPFAM" id="SSF63882">
    <property type="entry name" value="MoeA N-terminal region -like"/>
    <property type="match status" value="1"/>
</dbReference>
<comment type="catalytic activity">
    <reaction evidence="5">
        <text>adenylyl-molybdopterin + molybdate = Mo-molybdopterin + AMP + H(+)</text>
        <dbReference type="Rhea" id="RHEA:35047"/>
        <dbReference type="ChEBI" id="CHEBI:15378"/>
        <dbReference type="ChEBI" id="CHEBI:36264"/>
        <dbReference type="ChEBI" id="CHEBI:62727"/>
        <dbReference type="ChEBI" id="CHEBI:71302"/>
        <dbReference type="ChEBI" id="CHEBI:456215"/>
    </reaction>
</comment>
<comment type="function">
    <text evidence="5">Catalyzes two steps in the biosynthesis of the molybdenum cofactor. In the first step, molybdopterin is adenylated. Subsequently, molybdate is inserted into adenylated molybdopterin and AMP is released.</text>
</comment>
<evidence type="ECO:0000256" key="4">
    <source>
        <dbReference type="ARBA" id="ARBA00023150"/>
    </source>
</evidence>
<sequence length="671" mass="71415">MPYKVAVLTAAADASADKSGPLLRDILASQGGDFNIAKSSIVPDDKEQISNIVKEWCSSGQIDWIVTTGGTGFGVRDCTPEAIAPLIERHAPGLAHAMMAHSLTQTALAALARPVAGTIDKTFIVTLPGSSKAVKENMDVLLGNGLVLHALDLIAGGSGKTVHAGMGTGHASTSTQPTDSVQVHHHHHHHHEHVSQNHTHHVPIPRTLLSHDPTQPVSLRHRESRYPLLDLDAAIDLVIKHSRLLEIVEKPFSVALSGHVLAEDVYAPQDVPNTRTTNVDGYAVRASDEPGIYRVLSPLLVPRNKNVPNGYIYRINTGSPLPPNMDAVIMVEDTKLISSVESDGDDNGEEVEVETLAKMEVGENTRAPGSDVKKGALVLQKGLVLKSGGGELGTVAFVGQKKVLFLMASATLYPSIVQVQVIRKPVVAILSTGNEIADVSGIGPGTDGEDWTGIWDTNRPSLQALLQGMGYDVVDLGIVKDDIKSHVDALTEGLLSADIIITTGGTSMGSTDLLKPVIERYLNGTIRFGRVKVKPGKPTTFATLEHHGKTKSIFALPGNPASALVCFYIFVVPALRTMGGWPASERKLPTVTVTLQDPCPRDPRPEYHRVHVHATSDGLNAFSTGGQRSSRVASLSGANGLVYVPPGTKEDHAPLPTGSKARAVLIGELYN</sequence>
<feature type="compositionally biased region" description="Polar residues" evidence="6">
    <location>
        <begin position="170"/>
        <end position="180"/>
    </location>
</feature>
<name>M5GFK2_DACPD</name>